<dbReference type="EMBL" id="CP045875">
    <property type="protein sequence ID" value="QGG48858.1"/>
    <property type="molecule type" value="Genomic_DNA"/>
</dbReference>
<dbReference type="Proteomes" id="UP000366051">
    <property type="component" value="Chromosome"/>
</dbReference>
<keyword evidence="2" id="KW-1185">Reference proteome</keyword>
<accession>A0A5Q2N1H6</accession>
<organism evidence="1 2">
    <name type="scientific">Heliorestis convoluta</name>
    <dbReference type="NCBI Taxonomy" id="356322"/>
    <lineage>
        <taxon>Bacteria</taxon>
        <taxon>Bacillati</taxon>
        <taxon>Bacillota</taxon>
        <taxon>Clostridia</taxon>
        <taxon>Eubacteriales</taxon>
        <taxon>Heliobacteriaceae</taxon>
        <taxon>Heliorestis</taxon>
    </lineage>
</organism>
<sequence length="70" mass="8675">MLLIMDNFQAVKKRASSSFYITYYLWYNKNKRQVLNLKKEELIKFWRNTSDNDFRTMMNLFNSNDYSWSL</sequence>
<gene>
    <name evidence="1" type="ORF">FTV88_2769</name>
</gene>
<dbReference type="AlphaFoldDB" id="A0A5Q2N1H6"/>
<name>A0A5Q2N1H6_9FIRM</name>
<dbReference type="KEGG" id="hcv:FTV88_2769"/>
<evidence type="ECO:0000313" key="2">
    <source>
        <dbReference type="Proteomes" id="UP000366051"/>
    </source>
</evidence>
<proteinExistence type="predicted"/>
<reference evidence="2" key="1">
    <citation type="submission" date="2019-11" db="EMBL/GenBank/DDBJ databases">
        <title>Genome sequence of Heliorestis convoluta strain HH, an alkaliphilic and minimalistic phototrophic bacterium from a soda lake in Egypt.</title>
        <authorList>
            <person name="Dewey E.D."/>
            <person name="Stokes L.M."/>
            <person name="Burchell B.M."/>
            <person name="Shaffer K.N."/>
            <person name="Huntington A.M."/>
            <person name="Baker J.M."/>
            <person name="Nadendla S."/>
            <person name="Giglio M.G."/>
            <person name="Touchman J.W."/>
            <person name="Blankenship R.E."/>
            <person name="Madigan M.T."/>
            <person name="Sattley W.M."/>
        </authorList>
    </citation>
    <scope>NUCLEOTIDE SEQUENCE [LARGE SCALE GENOMIC DNA]</scope>
    <source>
        <strain evidence="2">HH</strain>
    </source>
</reference>
<protein>
    <submittedName>
        <fullName evidence="1">Uncharacterized protein</fullName>
    </submittedName>
</protein>
<evidence type="ECO:0000313" key="1">
    <source>
        <dbReference type="EMBL" id="QGG48858.1"/>
    </source>
</evidence>